<keyword evidence="2" id="KW-1185">Reference proteome</keyword>
<organism evidence="1 2">
    <name type="scientific">Reticulomyxa filosa</name>
    <dbReference type="NCBI Taxonomy" id="46433"/>
    <lineage>
        <taxon>Eukaryota</taxon>
        <taxon>Sar</taxon>
        <taxon>Rhizaria</taxon>
        <taxon>Retaria</taxon>
        <taxon>Foraminifera</taxon>
        <taxon>Monothalamids</taxon>
        <taxon>Reticulomyxidae</taxon>
        <taxon>Reticulomyxa</taxon>
    </lineage>
</organism>
<accession>X6LAB3</accession>
<dbReference type="EMBL" id="ASPP01045337">
    <property type="protein sequence ID" value="ETN98952.1"/>
    <property type="molecule type" value="Genomic_DNA"/>
</dbReference>
<evidence type="ECO:0000313" key="2">
    <source>
        <dbReference type="Proteomes" id="UP000023152"/>
    </source>
</evidence>
<dbReference type="AlphaFoldDB" id="X6LAB3"/>
<dbReference type="OrthoDB" id="10064100at2759"/>
<gene>
    <name evidence="1" type="ORF">RFI_38535</name>
</gene>
<comment type="caution">
    <text evidence="1">The sequence shown here is derived from an EMBL/GenBank/DDBJ whole genome shotgun (WGS) entry which is preliminary data.</text>
</comment>
<dbReference type="Proteomes" id="UP000023152">
    <property type="component" value="Unassembled WGS sequence"/>
</dbReference>
<proteinExistence type="predicted"/>
<reference evidence="1 2" key="1">
    <citation type="journal article" date="2013" name="Curr. Biol.">
        <title>The Genome of the Foraminiferan Reticulomyxa filosa.</title>
        <authorList>
            <person name="Glockner G."/>
            <person name="Hulsmann N."/>
            <person name="Schleicher M."/>
            <person name="Noegel A.A."/>
            <person name="Eichinger L."/>
            <person name="Gallinger C."/>
            <person name="Pawlowski J."/>
            <person name="Sierra R."/>
            <person name="Euteneuer U."/>
            <person name="Pillet L."/>
            <person name="Moustafa A."/>
            <person name="Platzer M."/>
            <person name="Groth M."/>
            <person name="Szafranski K."/>
            <person name="Schliwa M."/>
        </authorList>
    </citation>
    <scope>NUCLEOTIDE SEQUENCE [LARGE SCALE GENOMIC DNA]</scope>
</reference>
<name>X6LAB3_RETFI</name>
<evidence type="ECO:0000313" key="1">
    <source>
        <dbReference type="EMBL" id="ETN98952.1"/>
    </source>
</evidence>
<sequence length="293" mass="34763">MDRYCSPIQSPSNKLANFFKARFAYFKLDDSSIDKNKEWLKEYIKNATKLRNSDSNESMTHLYCSDNNKLSSLPPREGNTFHNVGYRIRLGSVIYEWFRDQEYKSFVFKRRNYNAAINEEKSNNENIVSVSANKVKGGNTLNKPLLKIPSHTELMKILSKQLNVEYNEVYNGIAVEQAIVAKANIYSIQNGAFYRRDESTDQNYFQLSFNSTERINFCQFYQTKLPKLITNIKQIDKKWIQFYFDTNVFYCEVIPSLLPLFYLLKRNIDNTSIIPKFQLYRQKKLRMYYHQEK</sequence>
<protein>
    <submittedName>
        <fullName evidence="1">Uncharacterized protein</fullName>
    </submittedName>
</protein>